<keyword evidence="5 7" id="KW-1133">Transmembrane helix</keyword>
<dbReference type="SUPFAM" id="SSF103473">
    <property type="entry name" value="MFS general substrate transporter"/>
    <property type="match status" value="1"/>
</dbReference>
<evidence type="ECO:0000256" key="6">
    <source>
        <dbReference type="ARBA" id="ARBA00023136"/>
    </source>
</evidence>
<keyword evidence="2" id="KW-0813">Transport</keyword>
<feature type="transmembrane region" description="Helical" evidence="7">
    <location>
        <begin position="86"/>
        <end position="105"/>
    </location>
</feature>
<dbReference type="Gene3D" id="1.20.1720.10">
    <property type="entry name" value="Multidrug resistance protein D"/>
    <property type="match status" value="1"/>
</dbReference>
<evidence type="ECO:0000256" key="5">
    <source>
        <dbReference type="ARBA" id="ARBA00022989"/>
    </source>
</evidence>
<gene>
    <name evidence="9" type="ORF">UFOPK3772_01609</name>
</gene>
<dbReference type="PRINTS" id="PR01036">
    <property type="entry name" value="TCRTETB"/>
</dbReference>
<dbReference type="PANTHER" id="PTHR42718:SF42">
    <property type="entry name" value="EXPORT PROTEIN"/>
    <property type="match status" value="1"/>
</dbReference>
<feature type="transmembrane region" description="Helical" evidence="7">
    <location>
        <begin position="374"/>
        <end position="395"/>
    </location>
</feature>
<feature type="transmembrane region" description="Helical" evidence="7">
    <location>
        <begin position="270"/>
        <end position="292"/>
    </location>
</feature>
<dbReference type="CDD" id="cd17321">
    <property type="entry name" value="MFS_MMR_MDR_like"/>
    <property type="match status" value="1"/>
</dbReference>
<evidence type="ECO:0000256" key="1">
    <source>
        <dbReference type="ARBA" id="ARBA00004651"/>
    </source>
</evidence>
<sequence length="599" mass="63247">MTRRRAKWEALPSISWATIGRYPMDDSRSVTDTRWMTSGEGHPRRWAILGVLVVSLLIVVLDNTVLNIALPTIQHDLNATQGELVWAVDSYILAFASLLFTWGVLGDRFGRKKVLLIGLTVFGIASMICAFSESAGMLIGFRALMGVGGAAVLPTTLAIITVVFPPHERGKAIGLWAGAVGAAVALGPVLGGLLLEHPDWSSWLTGNDWGSVFLINVPIVLIGIIAIVRIVPETRNPQPRRLDVLGLVISVAGLVLLVYGIIHASETKDWLAASVLIPVIAGILIIALFLVLEARSDHSSFDVSLFRNRGYAVSLVAVSFSFFALSGITFSLPFYLQILRGYSTLVAGLCFVPFAVGQLLAAPRSARMVALFGYRAVMTTGLVLVTLSLLGLATLRIDSPLWFLLVIFFVFGFGMGNVIAPGSTVMQNVLPLARAGAGSAVQNTVRQVFGALGVAIIGTILATQYSSNLRPVLERLPSVVPDAAKEAASESIIATVTVLGQVSEAGLPASVAAQAQAGAFDAFLSASHLTSLISMTIVGLAAIIVGFLLPHITPPTKPIENGIAPAPGSPADALVIGEAESYVDEAGGEYSQDPRRSGE</sequence>
<dbReference type="InterPro" id="IPR020846">
    <property type="entry name" value="MFS_dom"/>
</dbReference>
<dbReference type="AlphaFoldDB" id="A0A6J7K8Z4"/>
<feature type="transmembrane region" description="Helical" evidence="7">
    <location>
        <begin position="46"/>
        <end position="66"/>
    </location>
</feature>
<feature type="transmembrane region" description="Helical" evidence="7">
    <location>
        <begin position="342"/>
        <end position="362"/>
    </location>
</feature>
<dbReference type="Gene3D" id="1.20.1250.20">
    <property type="entry name" value="MFS general substrate transporter like domains"/>
    <property type="match status" value="1"/>
</dbReference>
<keyword evidence="3" id="KW-1003">Cell membrane</keyword>
<dbReference type="NCBIfam" id="TIGR00711">
    <property type="entry name" value="efflux_EmrB"/>
    <property type="match status" value="1"/>
</dbReference>
<evidence type="ECO:0000256" key="7">
    <source>
        <dbReference type="SAM" id="Phobius"/>
    </source>
</evidence>
<dbReference type="GO" id="GO:0022857">
    <property type="term" value="F:transmembrane transporter activity"/>
    <property type="evidence" value="ECO:0007669"/>
    <property type="project" value="InterPro"/>
</dbReference>
<feature type="transmembrane region" description="Helical" evidence="7">
    <location>
        <begin position="529"/>
        <end position="549"/>
    </location>
</feature>
<feature type="transmembrane region" description="Helical" evidence="7">
    <location>
        <begin position="173"/>
        <end position="193"/>
    </location>
</feature>
<keyword evidence="6 7" id="KW-0472">Membrane</keyword>
<keyword evidence="4 7" id="KW-0812">Transmembrane</keyword>
<dbReference type="Pfam" id="PF07690">
    <property type="entry name" value="MFS_1"/>
    <property type="match status" value="1"/>
</dbReference>
<feature type="transmembrane region" description="Helical" evidence="7">
    <location>
        <begin position="244"/>
        <end position="264"/>
    </location>
</feature>
<comment type="subcellular location">
    <subcellularLocation>
        <location evidence="1">Cell membrane</location>
        <topology evidence="1">Multi-pass membrane protein</topology>
    </subcellularLocation>
</comment>
<dbReference type="EMBL" id="CAFBNE010000047">
    <property type="protein sequence ID" value="CAB4951977.1"/>
    <property type="molecule type" value="Genomic_DNA"/>
</dbReference>
<feature type="transmembrane region" description="Helical" evidence="7">
    <location>
        <begin position="213"/>
        <end position="232"/>
    </location>
</feature>
<dbReference type="GO" id="GO:0005886">
    <property type="term" value="C:plasma membrane"/>
    <property type="evidence" value="ECO:0007669"/>
    <property type="project" value="UniProtKB-SubCell"/>
</dbReference>
<name>A0A6J7K8Z4_9ZZZZ</name>
<dbReference type="InterPro" id="IPR004638">
    <property type="entry name" value="EmrB-like"/>
</dbReference>
<dbReference type="PANTHER" id="PTHR42718">
    <property type="entry name" value="MAJOR FACILITATOR SUPERFAMILY MULTIDRUG TRANSPORTER MFSC"/>
    <property type="match status" value="1"/>
</dbReference>
<dbReference type="InterPro" id="IPR011701">
    <property type="entry name" value="MFS"/>
</dbReference>
<organism evidence="9">
    <name type="scientific">freshwater metagenome</name>
    <dbReference type="NCBI Taxonomy" id="449393"/>
    <lineage>
        <taxon>unclassified sequences</taxon>
        <taxon>metagenomes</taxon>
        <taxon>ecological metagenomes</taxon>
    </lineage>
</organism>
<feature type="transmembrane region" description="Helical" evidence="7">
    <location>
        <begin position="448"/>
        <end position="467"/>
    </location>
</feature>
<feature type="transmembrane region" description="Helical" evidence="7">
    <location>
        <begin position="313"/>
        <end position="336"/>
    </location>
</feature>
<feature type="transmembrane region" description="Helical" evidence="7">
    <location>
        <begin position="114"/>
        <end position="133"/>
    </location>
</feature>
<evidence type="ECO:0000259" key="8">
    <source>
        <dbReference type="PROSITE" id="PS50850"/>
    </source>
</evidence>
<evidence type="ECO:0000256" key="3">
    <source>
        <dbReference type="ARBA" id="ARBA00022475"/>
    </source>
</evidence>
<feature type="transmembrane region" description="Helical" evidence="7">
    <location>
        <begin position="401"/>
        <end position="420"/>
    </location>
</feature>
<dbReference type="InterPro" id="IPR036259">
    <property type="entry name" value="MFS_trans_sf"/>
</dbReference>
<evidence type="ECO:0000256" key="2">
    <source>
        <dbReference type="ARBA" id="ARBA00022448"/>
    </source>
</evidence>
<accession>A0A6J7K8Z4</accession>
<reference evidence="9" key="1">
    <citation type="submission" date="2020-05" db="EMBL/GenBank/DDBJ databases">
        <authorList>
            <person name="Chiriac C."/>
            <person name="Salcher M."/>
            <person name="Ghai R."/>
            <person name="Kavagutti S V."/>
        </authorList>
    </citation>
    <scope>NUCLEOTIDE SEQUENCE</scope>
</reference>
<proteinExistence type="predicted"/>
<feature type="domain" description="Major facilitator superfamily (MFS) profile" evidence="8">
    <location>
        <begin position="48"/>
        <end position="506"/>
    </location>
</feature>
<feature type="transmembrane region" description="Helical" evidence="7">
    <location>
        <begin position="139"/>
        <end position="164"/>
    </location>
</feature>
<evidence type="ECO:0000313" key="9">
    <source>
        <dbReference type="EMBL" id="CAB4951977.1"/>
    </source>
</evidence>
<dbReference type="PROSITE" id="PS50850">
    <property type="entry name" value="MFS"/>
    <property type="match status" value="1"/>
</dbReference>
<protein>
    <submittedName>
        <fullName evidence="9">Unannotated protein</fullName>
    </submittedName>
</protein>
<evidence type="ECO:0000256" key="4">
    <source>
        <dbReference type="ARBA" id="ARBA00022692"/>
    </source>
</evidence>